<accession>A0A5A7SX40</accession>
<dbReference type="Proteomes" id="UP000321947">
    <property type="component" value="Unassembled WGS sequence"/>
</dbReference>
<dbReference type="InterPro" id="IPR043502">
    <property type="entry name" value="DNA/RNA_pol_sf"/>
</dbReference>
<protein>
    <submittedName>
        <fullName evidence="2">Retrovirus-related Pol polyprotein from transposon TNT 1-94</fullName>
    </submittedName>
</protein>
<name>A0A5A7SX40_CUCMM</name>
<dbReference type="Proteomes" id="UP000321393">
    <property type="component" value="Unassembled WGS sequence"/>
</dbReference>
<dbReference type="STRING" id="1194695.A0A5A7SX40"/>
<dbReference type="SUPFAM" id="SSF56672">
    <property type="entry name" value="DNA/RNA polymerases"/>
    <property type="match status" value="1"/>
</dbReference>
<dbReference type="Pfam" id="PF07727">
    <property type="entry name" value="RVT_2"/>
    <property type="match status" value="1"/>
</dbReference>
<evidence type="ECO:0000313" key="2">
    <source>
        <dbReference type="EMBL" id="KAA0035904.1"/>
    </source>
</evidence>
<comment type="caution">
    <text evidence="2">The sequence shown here is derived from an EMBL/GenBank/DDBJ whole genome shotgun (WGS) entry which is preliminary data.</text>
</comment>
<evidence type="ECO:0000313" key="3">
    <source>
        <dbReference type="EMBL" id="TYK19059.1"/>
    </source>
</evidence>
<gene>
    <name evidence="3" type="ORF">E5676_scaffold529G00170</name>
    <name evidence="2" type="ORF">E6C27_scaffold56G00720</name>
</gene>
<dbReference type="EMBL" id="SSTD01007155">
    <property type="protein sequence ID" value="TYK19059.1"/>
    <property type="molecule type" value="Genomic_DNA"/>
</dbReference>
<feature type="domain" description="Reverse transcriptase Ty1/copia-type" evidence="1">
    <location>
        <begin position="103"/>
        <end position="235"/>
    </location>
</feature>
<dbReference type="EMBL" id="SSTE01019881">
    <property type="protein sequence ID" value="KAA0035904.1"/>
    <property type="molecule type" value="Genomic_DNA"/>
</dbReference>
<evidence type="ECO:0000313" key="4">
    <source>
        <dbReference type="Proteomes" id="UP000321393"/>
    </source>
</evidence>
<proteinExistence type="predicted"/>
<organism evidence="2 4">
    <name type="scientific">Cucumis melo var. makuwa</name>
    <name type="common">Oriental melon</name>
    <dbReference type="NCBI Taxonomy" id="1194695"/>
    <lineage>
        <taxon>Eukaryota</taxon>
        <taxon>Viridiplantae</taxon>
        <taxon>Streptophyta</taxon>
        <taxon>Embryophyta</taxon>
        <taxon>Tracheophyta</taxon>
        <taxon>Spermatophyta</taxon>
        <taxon>Magnoliopsida</taxon>
        <taxon>eudicotyledons</taxon>
        <taxon>Gunneridae</taxon>
        <taxon>Pentapetalae</taxon>
        <taxon>rosids</taxon>
        <taxon>fabids</taxon>
        <taxon>Cucurbitales</taxon>
        <taxon>Cucurbitaceae</taxon>
        <taxon>Benincaseae</taxon>
        <taxon>Cucumis</taxon>
    </lineage>
</organism>
<dbReference type="OrthoDB" id="1645289at2759"/>
<evidence type="ECO:0000259" key="1">
    <source>
        <dbReference type="Pfam" id="PF07727"/>
    </source>
</evidence>
<evidence type="ECO:0000313" key="5">
    <source>
        <dbReference type="Proteomes" id="UP000321947"/>
    </source>
</evidence>
<reference evidence="4 5" key="1">
    <citation type="submission" date="2019-08" db="EMBL/GenBank/DDBJ databases">
        <title>Draft genome sequences of two oriental melons (Cucumis melo L. var makuwa).</title>
        <authorList>
            <person name="Kwon S.-Y."/>
        </authorList>
    </citation>
    <scope>NUCLEOTIDE SEQUENCE [LARGE SCALE GENOMIC DNA]</scope>
    <source>
        <strain evidence="5">cv. Chang Bougi</strain>
        <strain evidence="4">cv. SW 3</strain>
        <tissue evidence="2">Leaf</tissue>
    </source>
</reference>
<dbReference type="InterPro" id="IPR013103">
    <property type="entry name" value="RVT_2"/>
</dbReference>
<dbReference type="AlphaFoldDB" id="A0A5A7SX40"/>
<sequence>MRKALKVMFIGYPQGVKANSIEADPLTFEKSIVSDSKKQWKDAIEAKFFSLQKNQIWSLVSKLPNQKLIQSKWIYKIKSNTGGDSKPRYKARWTSLHNLCMEELKEVIYMAQPKGYEVKGKEDIVYCLHKSIYGVKQSPRQWYIRFDTFIIKQRFHRNSYDAYICWKLSQNGMYIFLLLYVDDMILVSKDYAKICELKKLLSNEFEMKDFGELKRILGIVVKRDREKGIVMNQNYCKASKM</sequence>